<name>M7NJ80_9BACT</name>
<keyword evidence="1" id="KW-1133">Transmembrane helix</keyword>
<feature type="transmembrane region" description="Helical" evidence="1">
    <location>
        <begin position="55"/>
        <end position="75"/>
    </location>
</feature>
<protein>
    <submittedName>
        <fullName evidence="2">Putative F0F1-ATPase subunit</fullName>
    </submittedName>
</protein>
<accession>M7NJ80</accession>
<evidence type="ECO:0000256" key="1">
    <source>
        <dbReference type="SAM" id="Phobius"/>
    </source>
</evidence>
<dbReference type="Pfam" id="PF09527">
    <property type="entry name" value="ATPase_gene1"/>
    <property type="match status" value="1"/>
</dbReference>
<dbReference type="AlphaFoldDB" id="M7NJ80"/>
<evidence type="ECO:0000313" key="2">
    <source>
        <dbReference type="EMBL" id="EMR01820.1"/>
    </source>
</evidence>
<dbReference type="RefSeq" id="WP_009196438.1">
    <property type="nucleotide sequence ID" value="NZ_AODQ01000088.1"/>
</dbReference>
<sequence length="81" mass="8977">MEQPKKESNPSSKSQKQNQLNSYVRYSGLAFQMMAAIGLAVWGGMKLDAWLGMRFPVFLVVLTLMSVAATLIITIKSLPKD</sequence>
<organism evidence="2 3">
    <name type="scientific">Cesiribacter andamanensis AMV16</name>
    <dbReference type="NCBI Taxonomy" id="1279009"/>
    <lineage>
        <taxon>Bacteria</taxon>
        <taxon>Pseudomonadati</taxon>
        <taxon>Bacteroidota</taxon>
        <taxon>Cytophagia</taxon>
        <taxon>Cytophagales</taxon>
        <taxon>Cesiribacteraceae</taxon>
        <taxon>Cesiribacter</taxon>
    </lineage>
</organism>
<reference evidence="2 3" key="1">
    <citation type="journal article" date="2013" name="Genome Announc.">
        <title>Draft Genome Sequence of Cesiribacter andamanensis Strain AMV16T, Isolated from a Soil Sample from a Mud Volcano in the Andaman Islands, India.</title>
        <authorList>
            <person name="Shivaji S."/>
            <person name="Ara S."/>
            <person name="Begum Z."/>
            <person name="Srinivas T.N."/>
            <person name="Singh A."/>
            <person name="Kumar Pinnaka A."/>
        </authorList>
    </citation>
    <scope>NUCLEOTIDE SEQUENCE [LARGE SCALE GENOMIC DNA]</scope>
    <source>
        <strain evidence="2 3">AMV16</strain>
    </source>
</reference>
<dbReference type="STRING" id="1279009.ADICEAN_03052"/>
<keyword evidence="1" id="KW-0812">Transmembrane</keyword>
<keyword evidence="1" id="KW-0472">Membrane</keyword>
<feature type="transmembrane region" description="Helical" evidence="1">
    <location>
        <begin position="23"/>
        <end position="43"/>
    </location>
</feature>
<dbReference type="eggNOG" id="ENOG50336KY">
    <property type="taxonomic scope" value="Bacteria"/>
</dbReference>
<comment type="caution">
    <text evidence="2">The sequence shown here is derived from an EMBL/GenBank/DDBJ whole genome shotgun (WGS) entry which is preliminary data.</text>
</comment>
<keyword evidence="3" id="KW-1185">Reference proteome</keyword>
<dbReference type="Proteomes" id="UP000011910">
    <property type="component" value="Unassembled WGS sequence"/>
</dbReference>
<proteinExistence type="predicted"/>
<dbReference type="OrthoDB" id="9798708at2"/>
<dbReference type="EMBL" id="AODQ01000088">
    <property type="protein sequence ID" value="EMR01820.1"/>
    <property type="molecule type" value="Genomic_DNA"/>
</dbReference>
<gene>
    <name evidence="2" type="ORF">ADICEAN_03052</name>
</gene>
<evidence type="ECO:0000313" key="3">
    <source>
        <dbReference type="Proteomes" id="UP000011910"/>
    </source>
</evidence>
<dbReference type="InterPro" id="IPR032820">
    <property type="entry name" value="ATPase_put"/>
</dbReference>